<dbReference type="EnsemblMetazoa" id="OVOC7882.1">
    <property type="protein sequence ID" value="OVOC7882.1"/>
    <property type="gene ID" value="WBGene00244691"/>
</dbReference>
<dbReference type="PRINTS" id="PR00092">
    <property type="entry name" value="TYROSINASE"/>
</dbReference>
<organism evidence="5 6">
    <name type="scientific">Onchocerca volvulus</name>
    <dbReference type="NCBI Taxonomy" id="6282"/>
    <lineage>
        <taxon>Eukaryota</taxon>
        <taxon>Metazoa</taxon>
        <taxon>Ecdysozoa</taxon>
        <taxon>Nematoda</taxon>
        <taxon>Chromadorea</taxon>
        <taxon>Rhabditida</taxon>
        <taxon>Spirurina</taxon>
        <taxon>Spiruromorpha</taxon>
        <taxon>Filarioidea</taxon>
        <taxon>Onchocercidae</taxon>
        <taxon>Onchocerca</taxon>
    </lineage>
</organism>
<dbReference type="SMART" id="SM00254">
    <property type="entry name" value="ShKT"/>
    <property type="match status" value="2"/>
</dbReference>
<dbReference type="InterPro" id="IPR008922">
    <property type="entry name" value="Di-copper_centre_dom_sf"/>
</dbReference>
<feature type="domain" description="ShKT" evidence="4">
    <location>
        <begin position="593"/>
        <end position="627"/>
    </location>
</feature>
<dbReference type="GO" id="GO:0046872">
    <property type="term" value="F:metal ion binding"/>
    <property type="evidence" value="ECO:0007669"/>
    <property type="project" value="UniProtKB-KW"/>
</dbReference>
<dbReference type="Pfam" id="PF00264">
    <property type="entry name" value="Tyrosinase"/>
    <property type="match status" value="1"/>
</dbReference>
<keyword evidence="3" id="KW-1015">Disulfide bond</keyword>
<evidence type="ECO:0000313" key="6">
    <source>
        <dbReference type="Proteomes" id="UP000024404"/>
    </source>
</evidence>
<dbReference type="Proteomes" id="UP000024404">
    <property type="component" value="Unassembled WGS sequence"/>
</dbReference>
<keyword evidence="2" id="KW-0186">Copper</keyword>
<protein>
    <recommendedName>
        <fullName evidence="4">ShKT domain-containing protein</fullName>
    </recommendedName>
</protein>
<name>A0A8R1Y3G8_ONCVO</name>
<dbReference type="GO" id="GO:0016491">
    <property type="term" value="F:oxidoreductase activity"/>
    <property type="evidence" value="ECO:0007669"/>
    <property type="project" value="InterPro"/>
</dbReference>
<reference evidence="5" key="2">
    <citation type="submission" date="2022-06" db="UniProtKB">
        <authorList>
            <consortium name="EnsemblMetazoa"/>
        </authorList>
    </citation>
    <scope>IDENTIFICATION</scope>
</reference>
<dbReference type="PANTHER" id="PTHR11474:SF126">
    <property type="entry name" value="TYROSINASE-LIKE PROTEIN TYR-1-RELATED"/>
    <property type="match status" value="1"/>
</dbReference>
<evidence type="ECO:0000256" key="3">
    <source>
        <dbReference type="PROSITE-ProRule" id="PRU01005"/>
    </source>
</evidence>
<accession>A0A8R1Y3G8</accession>
<dbReference type="InterPro" id="IPR003582">
    <property type="entry name" value="ShKT_dom"/>
</dbReference>
<keyword evidence="1" id="KW-0479">Metal-binding</keyword>
<sequence>MISLNRWLIILLLKLIIIIIFMISLAQSQGIMLPIDCRQAPPGFVEICYQFRQFDMAVRANLPFIASQPQLKLHAATILRNHQFSPAVPRQFSSAPSVYDCLDLQCLCPYFEGNMVPDGRCLLRNGQILQRAVRKEIRMLNVDERERFFNAIQQLKTSGEYDRLANLHRSEATASGAHSGPSFLLWHREFIKRMEIALRLIDPSIALPYWDSTLDQHLSDPRDSIMWSPILMGESNSTGQVINGPFAEFTTLEGHPTLTRNLGHEGHLFTDQNIAKVYEQDKIEGILAYTAPTRACPYPPNFSALEYYHASVHIWIGGDMKPPLTSANDPVFYFHHSFVDYIFENWRQIRQNRTQRERDYPEEIISCTTPLHFADANMRPFNLANREGLSNAYTDYMYTYAPRPTCSREKPTCDSQFLFCDLLNDPPHCVAKIKLGKQCEQFATDDACYMGICIEGYCKSKIANSISSASTSRSHLHPTFLHITQSSFLNHTSLRITQQDRNISISRHHANDSRIHNFINKTKAVGATTTTTTSSITTTTTTMTTTTTCLNDDPCCSLWAKSGECSNKVEYMSMYCRKSCGYCKSIDNTEKGCSDRHLSCSNMRSQGECGRRRKWMAENCQASCGWCNISTYDLCIRAAII</sequence>
<dbReference type="PANTHER" id="PTHR11474">
    <property type="entry name" value="TYROSINASE FAMILY MEMBER"/>
    <property type="match status" value="1"/>
</dbReference>
<dbReference type="PROSITE" id="PS51670">
    <property type="entry name" value="SHKT"/>
    <property type="match status" value="2"/>
</dbReference>
<dbReference type="PROSITE" id="PS00498">
    <property type="entry name" value="TYROSINASE_2"/>
    <property type="match status" value="1"/>
</dbReference>
<dbReference type="AlphaFoldDB" id="A0A8R1Y3G8"/>
<reference evidence="6" key="1">
    <citation type="submission" date="2013-10" db="EMBL/GenBank/DDBJ databases">
        <title>Genome sequencing of Onchocerca volvulus.</title>
        <authorList>
            <person name="Cotton J."/>
            <person name="Tsai J."/>
            <person name="Stanley E."/>
            <person name="Tracey A."/>
            <person name="Holroyd N."/>
            <person name="Lustigman S."/>
            <person name="Berriman M."/>
        </authorList>
    </citation>
    <scope>NUCLEOTIDE SEQUENCE</scope>
</reference>
<evidence type="ECO:0000256" key="1">
    <source>
        <dbReference type="ARBA" id="ARBA00022723"/>
    </source>
</evidence>
<evidence type="ECO:0000256" key="2">
    <source>
        <dbReference type="ARBA" id="ARBA00023008"/>
    </source>
</evidence>
<dbReference type="InterPro" id="IPR050316">
    <property type="entry name" value="Tyrosinase/Hemocyanin"/>
</dbReference>
<evidence type="ECO:0000313" key="5">
    <source>
        <dbReference type="EnsemblMetazoa" id="OVOC7882.1"/>
    </source>
</evidence>
<feature type="disulfide bond" evidence="3">
    <location>
        <begin position="593"/>
        <end position="627"/>
    </location>
</feature>
<dbReference type="EMBL" id="CMVM020000235">
    <property type="status" value="NOT_ANNOTATED_CDS"/>
    <property type="molecule type" value="Genomic_DNA"/>
</dbReference>
<keyword evidence="6" id="KW-1185">Reference proteome</keyword>
<evidence type="ECO:0000259" key="4">
    <source>
        <dbReference type="PROSITE" id="PS51670"/>
    </source>
</evidence>
<dbReference type="Pfam" id="PF01549">
    <property type="entry name" value="ShK"/>
    <property type="match status" value="2"/>
</dbReference>
<dbReference type="Gene3D" id="1.10.1280.10">
    <property type="entry name" value="Di-copper center containing domain from catechol oxidase"/>
    <property type="match status" value="1"/>
</dbReference>
<dbReference type="InterPro" id="IPR002227">
    <property type="entry name" value="Tyrosinase_Cu-bd"/>
</dbReference>
<dbReference type="SUPFAM" id="SSF48056">
    <property type="entry name" value="Di-copper centre-containing domain"/>
    <property type="match status" value="1"/>
</dbReference>
<proteinExistence type="predicted"/>
<comment type="caution">
    <text evidence="3">Lacks conserved residue(s) required for the propagation of feature annotation.</text>
</comment>
<feature type="disulfide bond" evidence="3">
    <location>
        <begin position="549"/>
        <end position="583"/>
    </location>
</feature>
<feature type="domain" description="ShKT" evidence="4">
    <location>
        <begin position="549"/>
        <end position="583"/>
    </location>
</feature>